<feature type="domain" description="Ubiquitin-like protease family profile" evidence="5">
    <location>
        <begin position="1"/>
        <end position="165"/>
    </location>
</feature>
<dbReference type="InterPro" id="IPR003653">
    <property type="entry name" value="Peptidase_C48_C"/>
</dbReference>
<comment type="similarity">
    <text evidence="1">Belongs to the peptidase C48 family.</text>
</comment>
<dbReference type="OrthoDB" id="442460at2759"/>
<dbReference type="SUPFAM" id="SSF54001">
    <property type="entry name" value="Cysteine proteinases"/>
    <property type="match status" value="1"/>
</dbReference>
<evidence type="ECO:0000256" key="2">
    <source>
        <dbReference type="ARBA" id="ARBA00022670"/>
    </source>
</evidence>
<dbReference type="GO" id="GO:0006508">
    <property type="term" value="P:proteolysis"/>
    <property type="evidence" value="ECO:0007669"/>
    <property type="project" value="UniProtKB-KW"/>
</dbReference>
<dbReference type="Pfam" id="PF02902">
    <property type="entry name" value="Peptidase_C48"/>
    <property type="match status" value="1"/>
</dbReference>
<dbReference type="GO" id="GO:0008234">
    <property type="term" value="F:cysteine-type peptidase activity"/>
    <property type="evidence" value="ECO:0007669"/>
    <property type="project" value="UniProtKB-KW"/>
</dbReference>
<name>A0A2J6PFY8_9HELO</name>
<dbReference type="GO" id="GO:0016926">
    <property type="term" value="P:protein desumoylation"/>
    <property type="evidence" value="ECO:0007669"/>
    <property type="project" value="UniProtKB-ARBA"/>
</dbReference>
<evidence type="ECO:0000313" key="7">
    <source>
        <dbReference type="Proteomes" id="UP000235672"/>
    </source>
</evidence>
<reference evidence="6 7" key="1">
    <citation type="submission" date="2016-05" db="EMBL/GenBank/DDBJ databases">
        <title>A degradative enzymes factory behind the ericoid mycorrhizal symbiosis.</title>
        <authorList>
            <consortium name="DOE Joint Genome Institute"/>
            <person name="Martino E."/>
            <person name="Morin E."/>
            <person name="Grelet G."/>
            <person name="Kuo A."/>
            <person name="Kohler A."/>
            <person name="Daghino S."/>
            <person name="Barry K."/>
            <person name="Choi C."/>
            <person name="Cichocki N."/>
            <person name="Clum A."/>
            <person name="Copeland A."/>
            <person name="Hainaut M."/>
            <person name="Haridas S."/>
            <person name="Labutti K."/>
            <person name="Lindquist E."/>
            <person name="Lipzen A."/>
            <person name="Khouja H.-R."/>
            <person name="Murat C."/>
            <person name="Ohm R."/>
            <person name="Olson A."/>
            <person name="Spatafora J."/>
            <person name="Veneault-Fourrey C."/>
            <person name="Henrissat B."/>
            <person name="Grigoriev I."/>
            <person name="Martin F."/>
            <person name="Perotto S."/>
        </authorList>
    </citation>
    <scope>NUCLEOTIDE SEQUENCE [LARGE SCALE GENOMIC DNA]</scope>
    <source>
        <strain evidence="6 7">UAMH 7357</strain>
    </source>
</reference>
<dbReference type="Gene3D" id="3.40.395.10">
    <property type="entry name" value="Adenoviral Proteinase, Chain A"/>
    <property type="match status" value="1"/>
</dbReference>
<keyword evidence="4" id="KW-0788">Thiol protease</keyword>
<dbReference type="PANTHER" id="PTHR46915">
    <property type="entry name" value="UBIQUITIN-LIKE PROTEASE 4-RELATED"/>
    <property type="match status" value="1"/>
</dbReference>
<gene>
    <name evidence="6" type="ORF">NA56DRAFT_586404</name>
</gene>
<accession>A0A2J6PFY8</accession>
<dbReference type="Proteomes" id="UP000235672">
    <property type="component" value="Unassembled WGS sequence"/>
</dbReference>
<organism evidence="6 7">
    <name type="scientific">Hyaloscypha hepaticicola</name>
    <dbReference type="NCBI Taxonomy" id="2082293"/>
    <lineage>
        <taxon>Eukaryota</taxon>
        <taxon>Fungi</taxon>
        <taxon>Dikarya</taxon>
        <taxon>Ascomycota</taxon>
        <taxon>Pezizomycotina</taxon>
        <taxon>Leotiomycetes</taxon>
        <taxon>Helotiales</taxon>
        <taxon>Hyaloscyphaceae</taxon>
        <taxon>Hyaloscypha</taxon>
    </lineage>
</organism>
<dbReference type="GO" id="GO:0019783">
    <property type="term" value="F:ubiquitin-like protein peptidase activity"/>
    <property type="evidence" value="ECO:0007669"/>
    <property type="project" value="UniProtKB-ARBA"/>
</dbReference>
<dbReference type="AlphaFoldDB" id="A0A2J6PFY8"/>
<keyword evidence="7" id="KW-1185">Reference proteome</keyword>
<proteinExistence type="inferred from homology"/>
<dbReference type="STRING" id="1745343.A0A2J6PFY8"/>
<keyword evidence="2" id="KW-0645">Protease</keyword>
<dbReference type="PROSITE" id="PS50600">
    <property type="entry name" value="ULP_PROTEASE"/>
    <property type="match status" value="1"/>
</dbReference>
<evidence type="ECO:0000256" key="4">
    <source>
        <dbReference type="ARBA" id="ARBA00022807"/>
    </source>
</evidence>
<evidence type="ECO:0000256" key="1">
    <source>
        <dbReference type="ARBA" id="ARBA00005234"/>
    </source>
</evidence>
<dbReference type="PANTHER" id="PTHR46915:SF2">
    <property type="entry name" value="UBIQUITIN-LIKE PROTEASE 4"/>
    <property type="match status" value="1"/>
</dbReference>
<feature type="non-terminal residue" evidence="6">
    <location>
        <position position="165"/>
    </location>
</feature>
<protein>
    <submittedName>
        <fullName evidence="6">Cysteine proteinase</fullName>
    </submittedName>
</protein>
<dbReference type="InterPro" id="IPR038765">
    <property type="entry name" value="Papain-like_cys_pep_sf"/>
</dbReference>
<evidence type="ECO:0000313" key="6">
    <source>
        <dbReference type="EMBL" id="PMD12972.1"/>
    </source>
</evidence>
<evidence type="ECO:0000256" key="3">
    <source>
        <dbReference type="ARBA" id="ARBA00022801"/>
    </source>
</evidence>
<sequence length="165" mass="19049">MVLRKKDITTLDDGTWLNDEVINFCVNCLIRTAKHRIHAFNSHFFASLTGAAGISFKYEKVQRWTRKIDILDFDYLVIPIHQAPNHWSVADVKPLIITMDNRDARGRMNRYIFSALSQYIAAEVRSKQGIQVGTTDILWKHSRRVPAPEKQNNYDCGVFALLNLE</sequence>
<evidence type="ECO:0000259" key="5">
    <source>
        <dbReference type="PROSITE" id="PS50600"/>
    </source>
</evidence>
<keyword evidence="3" id="KW-0378">Hydrolase</keyword>
<dbReference type="EMBL" id="KZ613538">
    <property type="protein sequence ID" value="PMD12972.1"/>
    <property type="molecule type" value="Genomic_DNA"/>
</dbReference>